<name>A0A0B2BLG2_9ACTN</name>
<dbReference type="GO" id="GO:0030295">
    <property type="term" value="F:protein kinase activator activity"/>
    <property type="evidence" value="ECO:0007669"/>
    <property type="project" value="TreeGrafter"/>
</dbReference>
<evidence type="ECO:0000256" key="5">
    <source>
        <dbReference type="ARBA" id="ARBA00022679"/>
    </source>
</evidence>
<dbReference type="SMART" id="SM00387">
    <property type="entry name" value="HATPase_c"/>
    <property type="match status" value="1"/>
</dbReference>
<gene>
    <name evidence="11" type="ORF">CLV56_0416</name>
</gene>
<comment type="subcellular location">
    <subcellularLocation>
        <location evidence="2">Cell membrane</location>
    </subcellularLocation>
</comment>
<feature type="transmembrane region" description="Helical" evidence="9">
    <location>
        <begin position="39"/>
        <end position="64"/>
    </location>
</feature>
<dbReference type="GO" id="GO:0000155">
    <property type="term" value="F:phosphorelay sensor kinase activity"/>
    <property type="evidence" value="ECO:0007669"/>
    <property type="project" value="InterPro"/>
</dbReference>
<feature type="domain" description="Histidine kinase" evidence="10">
    <location>
        <begin position="118"/>
        <end position="336"/>
    </location>
</feature>
<dbReference type="CDD" id="cd00082">
    <property type="entry name" value="HisKA"/>
    <property type="match status" value="1"/>
</dbReference>
<organism evidence="11 12">
    <name type="scientific">Mumia flava</name>
    <dbReference type="NCBI Taxonomy" id="1348852"/>
    <lineage>
        <taxon>Bacteria</taxon>
        <taxon>Bacillati</taxon>
        <taxon>Actinomycetota</taxon>
        <taxon>Actinomycetes</taxon>
        <taxon>Propionibacteriales</taxon>
        <taxon>Nocardioidaceae</taxon>
        <taxon>Mumia</taxon>
    </lineage>
</organism>
<dbReference type="PANTHER" id="PTHR42878">
    <property type="entry name" value="TWO-COMPONENT HISTIDINE KINASE"/>
    <property type="match status" value="1"/>
</dbReference>
<evidence type="ECO:0000256" key="7">
    <source>
        <dbReference type="ARBA" id="ARBA00023012"/>
    </source>
</evidence>
<dbReference type="InterPro" id="IPR003594">
    <property type="entry name" value="HATPase_dom"/>
</dbReference>
<dbReference type="PROSITE" id="PS50109">
    <property type="entry name" value="HIS_KIN"/>
    <property type="match status" value="1"/>
</dbReference>
<evidence type="ECO:0000256" key="6">
    <source>
        <dbReference type="ARBA" id="ARBA00022777"/>
    </source>
</evidence>
<dbReference type="Proteomes" id="UP000230842">
    <property type="component" value="Unassembled WGS sequence"/>
</dbReference>
<dbReference type="SUPFAM" id="SSF55874">
    <property type="entry name" value="ATPase domain of HSP90 chaperone/DNA topoisomerase II/histidine kinase"/>
    <property type="match status" value="1"/>
</dbReference>
<dbReference type="InterPro" id="IPR050351">
    <property type="entry name" value="BphY/WalK/GraS-like"/>
</dbReference>
<dbReference type="Gene3D" id="3.30.565.10">
    <property type="entry name" value="Histidine kinase-like ATPase, C-terminal domain"/>
    <property type="match status" value="1"/>
</dbReference>
<dbReference type="PANTHER" id="PTHR42878:SF13">
    <property type="entry name" value="HISTIDINE KINASE"/>
    <property type="match status" value="1"/>
</dbReference>
<comment type="catalytic activity">
    <reaction evidence="1">
        <text>ATP + protein L-histidine = ADP + protein N-phospho-L-histidine.</text>
        <dbReference type="EC" id="2.7.13.3"/>
    </reaction>
</comment>
<keyword evidence="4" id="KW-0597">Phosphoprotein</keyword>
<dbReference type="GO" id="GO:0007234">
    <property type="term" value="P:osmosensory signaling via phosphorelay pathway"/>
    <property type="evidence" value="ECO:0007669"/>
    <property type="project" value="TreeGrafter"/>
</dbReference>
<reference evidence="11 12" key="1">
    <citation type="submission" date="2017-11" db="EMBL/GenBank/DDBJ databases">
        <title>Genomic Encyclopedia of Archaeal and Bacterial Type Strains, Phase II (KMG-II): From Individual Species to Whole Genera.</title>
        <authorList>
            <person name="Goeker M."/>
        </authorList>
    </citation>
    <scope>NUCLEOTIDE SEQUENCE [LARGE SCALE GENOMIC DNA]</scope>
    <source>
        <strain evidence="11 12">DSM 27763</strain>
    </source>
</reference>
<dbReference type="EMBL" id="PGEZ01000001">
    <property type="protein sequence ID" value="PJJ56212.1"/>
    <property type="molecule type" value="Genomic_DNA"/>
</dbReference>
<sequence>MASDDLRAVALGMLCSLIVVGAGALALRAVRQRALAVSLLLLTLVPLVAIVAGVAVTSGFMFTAELRRTTLVWLGVALVCLPAAVLLGRMLARRIVWEREALERERAAEASRRELMTWLSHDLRTPVAGIRAMSEALEDGIVSGPHDVRDYARRIRSESVRLGRMVDDLFEMSRITAPRFRLLTEPVSLAMLADEVVAWARAQADAGRVTLERRGVDAIVVAAPDELARALANLVANALRHTPADEVVRVLTGVDGTAGRIDVVDACGGIPEADLPHLFEPGYRGTLARETDPGGESGAGMGLAIAAGLLHAQGGAVGVRNVPGGCCFSIRMPLDRVQP</sequence>
<keyword evidence="9" id="KW-0472">Membrane</keyword>
<dbReference type="InterPro" id="IPR005467">
    <property type="entry name" value="His_kinase_dom"/>
</dbReference>
<keyword evidence="9" id="KW-0812">Transmembrane</keyword>
<proteinExistence type="predicted"/>
<dbReference type="CDD" id="cd00075">
    <property type="entry name" value="HATPase"/>
    <property type="match status" value="1"/>
</dbReference>
<accession>A0A0B2BLG2</accession>
<dbReference type="AlphaFoldDB" id="A0A0B2BLG2"/>
<dbReference type="InterPro" id="IPR003661">
    <property type="entry name" value="HisK_dim/P_dom"/>
</dbReference>
<comment type="caution">
    <text evidence="11">The sequence shown here is derived from an EMBL/GenBank/DDBJ whole genome shotgun (WGS) entry which is preliminary data.</text>
</comment>
<dbReference type="InterPro" id="IPR036890">
    <property type="entry name" value="HATPase_C_sf"/>
</dbReference>
<dbReference type="InterPro" id="IPR004358">
    <property type="entry name" value="Sig_transdc_His_kin-like_C"/>
</dbReference>
<dbReference type="GO" id="GO:0005886">
    <property type="term" value="C:plasma membrane"/>
    <property type="evidence" value="ECO:0007669"/>
    <property type="project" value="UniProtKB-SubCell"/>
</dbReference>
<dbReference type="GO" id="GO:0000156">
    <property type="term" value="F:phosphorelay response regulator activity"/>
    <property type="evidence" value="ECO:0007669"/>
    <property type="project" value="TreeGrafter"/>
</dbReference>
<keyword evidence="5" id="KW-0808">Transferase</keyword>
<dbReference type="InterPro" id="IPR036097">
    <property type="entry name" value="HisK_dim/P_sf"/>
</dbReference>
<evidence type="ECO:0000256" key="2">
    <source>
        <dbReference type="ARBA" id="ARBA00004236"/>
    </source>
</evidence>
<dbReference type="Pfam" id="PF00512">
    <property type="entry name" value="HisKA"/>
    <property type="match status" value="1"/>
</dbReference>
<evidence type="ECO:0000313" key="12">
    <source>
        <dbReference type="Proteomes" id="UP000230842"/>
    </source>
</evidence>
<keyword evidence="9" id="KW-1133">Transmembrane helix</keyword>
<keyword evidence="12" id="KW-1185">Reference proteome</keyword>
<evidence type="ECO:0000256" key="9">
    <source>
        <dbReference type="SAM" id="Phobius"/>
    </source>
</evidence>
<evidence type="ECO:0000256" key="1">
    <source>
        <dbReference type="ARBA" id="ARBA00000085"/>
    </source>
</evidence>
<evidence type="ECO:0000256" key="8">
    <source>
        <dbReference type="ARBA" id="ARBA00039401"/>
    </source>
</evidence>
<evidence type="ECO:0000313" key="11">
    <source>
        <dbReference type="EMBL" id="PJJ56212.1"/>
    </source>
</evidence>
<feature type="transmembrane region" description="Helical" evidence="9">
    <location>
        <begin position="70"/>
        <end position="92"/>
    </location>
</feature>
<dbReference type="PRINTS" id="PR00344">
    <property type="entry name" value="BCTRLSENSOR"/>
</dbReference>
<dbReference type="SMART" id="SM00388">
    <property type="entry name" value="HisKA"/>
    <property type="match status" value="1"/>
</dbReference>
<dbReference type="OrthoDB" id="9757990at2"/>
<dbReference type="Pfam" id="PF02518">
    <property type="entry name" value="HATPase_c"/>
    <property type="match status" value="1"/>
</dbReference>
<dbReference type="EC" id="2.7.13.3" evidence="3"/>
<dbReference type="Gene3D" id="1.10.287.130">
    <property type="match status" value="1"/>
</dbReference>
<feature type="transmembrane region" description="Helical" evidence="9">
    <location>
        <begin position="6"/>
        <end position="27"/>
    </location>
</feature>
<evidence type="ECO:0000256" key="4">
    <source>
        <dbReference type="ARBA" id="ARBA00022553"/>
    </source>
</evidence>
<keyword evidence="6 11" id="KW-0418">Kinase</keyword>
<dbReference type="RefSeq" id="WP_039343768.1">
    <property type="nucleotide sequence ID" value="NZ_PGEZ01000001.1"/>
</dbReference>
<evidence type="ECO:0000256" key="3">
    <source>
        <dbReference type="ARBA" id="ARBA00012438"/>
    </source>
</evidence>
<evidence type="ECO:0000259" key="10">
    <source>
        <dbReference type="PROSITE" id="PS50109"/>
    </source>
</evidence>
<keyword evidence="7" id="KW-0902">Two-component regulatory system</keyword>
<protein>
    <recommendedName>
        <fullName evidence="8">Sensor-like histidine kinase SenX3</fullName>
        <ecNumber evidence="3">2.7.13.3</ecNumber>
    </recommendedName>
</protein>
<dbReference type="SUPFAM" id="SSF47384">
    <property type="entry name" value="Homodimeric domain of signal transducing histidine kinase"/>
    <property type="match status" value="1"/>
</dbReference>